<keyword evidence="1" id="KW-1133">Transmembrane helix</keyword>
<dbReference type="RefSeq" id="WP_044222779.1">
    <property type="nucleotide sequence ID" value="NZ_CAKZLC010000090.1"/>
</dbReference>
<protein>
    <recommendedName>
        <fullName evidence="4">DUF4199 domain-containing protein</fullName>
    </recommendedName>
</protein>
<evidence type="ECO:0000313" key="3">
    <source>
        <dbReference type="Proteomes" id="UP000029736"/>
    </source>
</evidence>
<dbReference type="Pfam" id="PF13858">
    <property type="entry name" value="DUF4199"/>
    <property type="match status" value="1"/>
</dbReference>
<evidence type="ECO:0000313" key="2">
    <source>
        <dbReference type="EMBL" id="KGE87234.1"/>
    </source>
</evidence>
<feature type="transmembrane region" description="Helical" evidence="1">
    <location>
        <begin position="32"/>
        <end position="49"/>
    </location>
</feature>
<dbReference type="InterPro" id="IPR025250">
    <property type="entry name" value="DUF4199"/>
</dbReference>
<feature type="transmembrane region" description="Helical" evidence="1">
    <location>
        <begin position="70"/>
        <end position="91"/>
    </location>
</feature>
<dbReference type="OrthoDB" id="664023at2"/>
<feature type="transmembrane region" description="Helical" evidence="1">
    <location>
        <begin position="7"/>
        <end position="26"/>
    </location>
</feature>
<feature type="transmembrane region" description="Helical" evidence="1">
    <location>
        <begin position="144"/>
        <end position="165"/>
    </location>
</feature>
<dbReference type="STRING" id="1524460.IX84_16425"/>
<evidence type="ECO:0000256" key="1">
    <source>
        <dbReference type="SAM" id="Phobius"/>
    </source>
</evidence>
<name>A0A098S4F5_9BACT</name>
<evidence type="ECO:0008006" key="4">
    <source>
        <dbReference type="Google" id="ProtNLM"/>
    </source>
</evidence>
<dbReference type="EMBL" id="JPOS01000038">
    <property type="protein sequence ID" value="KGE87234.1"/>
    <property type="molecule type" value="Genomic_DNA"/>
</dbReference>
<proteinExistence type="predicted"/>
<gene>
    <name evidence="2" type="ORF">IX84_16425</name>
</gene>
<sequence length="168" mass="18931">MLKQNRGVKYGIIAGGITVGIYLLFYLINKELVFNSFLNWATVGLYLAVAWKAIDDERQAIGGKLEFQQALKVGFTVFVVANLVYYLYYYLLHGVFDPGLEEVQRAVMSETLEARKEMLTEEQYDAFKESLEGDGLKVGFQNTLLTYARSLIGYFLISLGLAALASRK</sequence>
<dbReference type="AlphaFoldDB" id="A0A098S4F5"/>
<keyword evidence="1" id="KW-0472">Membrane</keyword>
<comment type="caution">
    <text evidence="2">The sequence shown here is derived from an EMBL/GenBank/DDBJ whole genome shotgun (WGS) entry which is preliminary data.</text>
</comment>
<keyword evidence="3" id="KW-1185">Reference proteome</keyword>
<dbReference type="Proteomes" id="UP000029736">
    <property type="component" value="Unassembled WGS sequence"/>
</dbReference>
<reference evidence="2 3" key="1">
    <citation type="journal article" date="2014" name="Int. J. Syst. Evol. Microbiol.">
        <title>Phaeodactylibacter xiamenensis gen. nov., sp. nov., a member of the family Saprospiraceae isolated from the marine alga Phaeodactylum tricornutum.</title>
        <authorList>
            <person name="Chen Z.Jr."/>
            <person name="Lei X."/>
            <person name="Lai Q."/>
            <person name="Li Y."/>
            <person name="Zhang B."/>
            <person name="Zhang J."/>
            <person name="Zhang H."/>
            <person name="Yang L."/>
            <person name="Zheng W."/>
            <person name="Tian Y."/>
            <person name="Yu Z."/>
            <person name="Xu H.Jr."/>
            <person name="Zheng T."/>
        </authorList>
    </citation>
    <scope>NUCLEOTIDE SEQUENCE [LARGE SCALE GENOMIC DNA]</scope>
    <source>
        <strain evidence="2 3">KD52</strain>
    </source>
</reference>
<organism evidence="2 3">
    <name type="scientific">Phaeodactylibacter xiamenensis</name>
    <dbReference type="NCBI Taxonomy" id="1524460"/>
    <lineage>
        <taxon>Bacteria</taxon>
        <taxon>Pseudomonadati</taxon>
        <taxon>Bacteroidota</taxon>
        <taxon>Saprospiria</taxon>
        <taxon>Saprospirales</taxon>
        <taxon>Haliscomenobacteraceae</taxon>
        <taxon>Phaeodactylibacter</taxon>
    </lineage>
</organism>
<keyword evidence="1" id="KW-0812">Transmembrane</keyword>
<accession>A0A098S4F5</accession>